<dbReference type="PANTHER" id="PTHR46546:SF4">
    <property type="entry name" value="SHEWANELLA-LIKE PROTEIN PHOSPHATASE 1"/>
    <property type="match status" value="1"/>
</dbReference>
<dbReference type="InterPro" id="IPR004843">
    <property type="entry name" value="Calcineurin-like_PHP"/>
</dbReference>
<keyword evidence="5" id="KW-1185">Reference proteome</keyword>
<dbReference type="OrthoDB" id="5976022at2759"/>
<dbReference type="Gene3D" id="3.60.21.10">
    <property type="match status" value="1"/>
</dbReference>
<feature type="region of interest" description="Disordered" evidence="1">
    <location>
        <begin position="33"/>
        <end position="68"/>
    </location>
</feature>
<dbReference type="Pfam" id="PF00149">
    <property type="entry name" value="Metallophos"/>
    <property type="match status" value="1"/>
</dbReference>
<evidence type="ECO:0000259" key="3">
    <source>
        <dbReference type="Pfam" id="PF00149"/>
    </source>
</evidence>
<dbReference type="InterPro" id="IPR029052">
    <property type="entry name" value="Metallo-depent_PP-like"/>
</dbReference>
<feature type="signal peptide" evidence="2">
    <location>
        <begin position="1"/>
        <end position="29"/>
    </location>
</feature>
<dbReference type="RefSeq" id="XP_018270303.1">
    <property type="nucleotide sequence ID" value="XM_018417149.1"/>
</dbReference>
<feature type="domain" description="Calcineurin-like phosphoesterase" evidence="3">
    <location>
        <begin position="74"/>
        <end position="194"/>
    </location>
</feature>
<name>A0A194S145_RHOGW</name>
<dbReference type="PANTHER" id="PTHR46546">
    <property type="entry name" value="SHEWANELLA-LIKE PROTEIN PHOSPHATASE 1"/>
    <property type="match status" value="1"/>
</dbReference>
<reference evidence="4 5" key="1">
    <citation type="journal article" date="2015" name="Front. Microbiol.">
        <title>Genome sequence of the plant growth promoting endophytic yeast Rhodotorula graminis WP1.</title>
        <authorList>
            <person name="Firrincieli A."/>
            <person name="Otillar R."/>
            <person name="Salamov A."/>
            <person name="Schmutz J."/>
            <person name="Khan Z."/>
            <person name="Redman R.S."/>
            <person name="Fleck N.D."/>
            <person name="Lindquist E."/>
            <person name="Grigoriev I.V."/>
            <person name="Doty S.L."/>
        </authorList>
    </citation>
    <scope>NUCLEOTIDE SEQUENCE [LARGE SCALE GENOMIC DNA]</scope>
    <source>
        <strain evidence="4 5">WP1</strain>
    </source>
</reference>
<accession>A0A194S145</accession>
<dbReference type="GeneID" id="28977597"/>
<dbReference type="Proteomes" id="UP000053890">
    <property type="component" value="Unassembled WGS sequence"/>
</dbReference>
<organism evidence="4 5">
    <name type="scientific">Rhodotorula graminis (strain WP1)</name>
    <dbReference type="NCBI Taxonomy" id="578459"/>
    <lineage>
        <taxon>Eukaryota</taxon>
        <taxon>Fungi</taxon>
        <taxon>Dikarya</taxon>
        <taxon>Basidiomycota</taxon>
        <taxon>Pucciniomycotina</taxon>
        <taxon>Microbotryomycetes</taxon>
        <taxon>Sporidiobolales</taxon>
        <taxon>Sporidiobolaceae</taxon>
        <taxon>Rhodotorula</taxon>
    </lineage>
</organism>
<dbReference type="SUPFAM" id="SSF56300">
    <property type="entry name" value="Metallo-dependent phosphatases"/>
    <property type="match status" value="1"/>
</dbReference>
<sequence>MPPAHHASSSRPLFLLTLILVAALWYLSGSNPAAKAQAHPPEHKRHQPALVNQANTPPPPREPQPSTRRAFHQRIVALGDVHGDLPAAMSILRRAGLVDLKGHWTGQDAILVQTGDIVDRGPDTIALYRFFQGLRPQAEKAGGALVSLMGNHEMMNYLGDWRYVTKEDIASFGGERNRREALLTGWIGQEWRTNYSITARVPYLVHHFPHDLAAPVLPSTPRGSSDRRFLGDPTFPSSVASGDGKNPFLRAAASFVHGGITPEYLSSLPSSPSFTPIATMNRIGHDILESLLHHPGGVPLSLPRTAPDEQREFWSERGPMWNRDWALEDENEICDRVERACDMLNVRRLVMGHTPQFEGILSRCDGKVLLIDTGISRAYGGAHSSLSLTYTLTPASALPLADALSFSLVALDDPTPDATLAGPDLARTWVETELVEALYTKGRDSETLVRSERVVVVPE</sequence>
<evidence type="ECO:0000313" key="5">
    <source>
        <dbReference type="Proteomes" id="UP000053890"/>
    </source>
</evidence>
<dbReference type="STRING" id="578459.A0A194S145"/>
<evidence type="ECO:0000256" key="2">
    <source>
        <dbReference type="SAM" id="SignalP"/>
    </source>
</evidence>
<proteinExistence type="predicted"/>
<keyword evidence="2" id="KW-0732">Signal</keyword>
<feature type="chain" id="PRO_5008265418" description="Calcineurin-like phosphoesterase domain-containing protein" evidence="2">
    <location>
        <begin position="30"/>
        <end position="459"/>
    </location>
</feature>
<evidence type="ECO:0000256" key="1">
    <source>
        <dbReference type="SAM" id="MobiDB-lite"/>
    </source>
</evidence>
<evidence type="ECO:0000313" key="4">
    <source>
        <dbReference type="EMBL" id="KPV74254.1"/>
    </source>
</evidence>
<dbReference type="EMBL" id="KQ474080">
    <property type="protein sequence ID" value="KPV74254.1"/>
    <property type="molecule type" value="Genomic_DNA"/>
</dbReference>
<dbReference type="OMA" id="SERGPMW"/>
<gene>
    <name evidence="4" type="ORF">RHOBADRAFT_54099</name>
</gene>
<dbReference type="GO" id="GO:0016787">
    <property type="term" value="F:hydrolase activity"/>
    <property type="evidence" value="ECO:0007669"/>
    <property type="project" value="InterPro"/>
</dbReference>
<dbReference type="AlphaFoldDB" id="A0A194S145"/>
<protein>
    <recommendedName>
        <fullName evidence="3">Calcineurin-like phosphoesterase domain-containing protein</fullName>
    </recommendedName>
</protein>